<dbReference type="GO" id="GO:0008234">
    <property type="term" value="F:cysteine-type peptidase activity"/>
    <property type="evidence" value="ECO:0007669"/>
    <property type="project" value="InterPro"/>
</dbReference>
<reference evidence="5 6" key="1">
    <citation type="journal article" date="2017" name="Genome Biol.">
        <title>New reference genome sequences of hot pepper reveal the massive evolution of plant disease-resistance genes by retroduplication.</title>
        <authorList>
            <person name="Kim S."/>
            <person name="Park J."/>
            <person name="Yeom S.I."/>
            <person name="Kim Y.M."/>
            <person name="Seo E."/>
            <person name="Kim K.T."/>
            <person name="Kim M.S."/>
            <person name="Lee J.M."/>
            <person name="Cheong K."/>
            <person name="Shin H.S."/>
            <person name="Kim S.B."/>
            <person name="Han K."/>
            <person name="Lee J."/>
            <person name="Park M."/>
            <person name="Lee H.A."/>
            <person name="Lee H.Y."/>
            <person name="Lee Y."/>
            <person name="Oh S."/>
            <person name="Lee J.H."/>
            <person name="Choi E."/>
            <person name="Choi E."/>
            <person name="Lee S.E."/>
            <person name="Jeon J."/>
            <person name="Kim H."/>
            <person name="Choi G."/>
            <person name="Song H."/>
            <person name="Lee J."/>
            <person name="Lee S.C."/>
            <person name="Kwon J.K."/>
            <person name="Lee H.Y."/>
            <person name="Koo N."/>
            <person name="Hong Y."/>
            <person name="Kim R.W."/>
            <person name="Kang W.H."/>
            <person name="Huh J.H."/>
            <person name="Kang B.C."/>
            <person name="Yang T.J."/>
            <person name="Lee Y.H."/>
            <person name="Bennetzen J.L."/>
            <person name="Choi D."/>
        </authorList>
    </citation>
    <scope>NUCLEOTIDE SEQUENCE [LARGE SCALE GENOMIC DNA]</scope>
    <source>
        <strain evidence="6">cv. PBC81</strain>
    </source>
</reference>
<dbReference type="PANTHER" id="PTHR48449">
    <property type="entry name" value="DUF1985 DOMAIN-CONTAINING PROTEIN"/>
    <property type="match status" value="1"/>
</dbReference>
<evidence type="ECO:0000256" key="1">
    <source>
        <dbReference type="ARBA" id="ARBA00005234"/>
    </source>
</evidence>
<keyword evidence="6" id="KW-1185">Reference proteome</keyword>
<dbReference type="Proteomes" id="UP000224567">
    <property type="component" value="Unassembled WGS sequence"/>
</dbReference>
<keyword evidence="3" id="KW-0378">Hydrolase</keyword>
<dbReference type="InterPro" id="IPR038765">
    <property type="entry name" value="Papain-like_cys_pep_sf"/>
</dbReference>
<dbReference type="GO" id="GO:0006508">
    <property type="term" value="P:proteolysis"/>
    <property type="evidence" value="ECO:0007669"/>
    <property type="project" value="UniProtKB-KW"/>
</dbReference>
<organism evidence="5 6">
    <name type="scientific">Capsicum baccatum</name>
    <name type="common">Peruvian pepper</name>
    <dbReference type="NCBI Taxonomy" id="33114"/>
    <lineage>
        <taxon>Eukaryota</taxon>
        <taxon>Viridiplantae</taxon>
        <taxon>Streptophyta</taxon>
        <taxon>Embryophyta</taxon>
        <taxon>Tracheophyta</taxon>
        <taxon>Spermatophyta</taxon>
        <taxon>Magnoliopsida</taxon>
        <taxon>eudicotyledons</taxon>
        <taxon>Gunneridae</taxon>
        <taxon>Pentapetalae</taxon>
        <taxon>asterids</taxon>
        <taxon>lamiids</taxon>
        <taxon>Solanales</taxon>
        <taxon>Solanaceae</taxon>
        <taxon>Solanoideae</taxon>
        <taxon>Capsiceae</taxon>
        <taxon>Capsicum</taxon>
    </lineage>
</organism>
<dbReference type="SUPFAM" id="SSF54001">
    <property type="entry name" value="Cysteine proteinases"/>
    <property type="match status" value="1"/>
</dbReference>
<proteinExistence type="inferred from homology"/>
<gene>
    <name evidence="5" type="ORF">CQW23_22258</name>
</gene>
<dbReference type="EMBL" id="MLFT02000009">
    <property type="protein sequence ID" value="PHT38685.1"/>
    <property type="molecule type" value="Genomic_DNA"/>
</dbReference>
<dbReference type="Pfam" id="PF02902">
    <property type="entry name" value="Peptidase_C48"/>
    <property type="match status" value="1"/>
</dbReference>
<protein>
    <recommendedName>
        <fullName evidence="4">Ubiquitin-like protease family profile domain-containing protein</fullName>
    </recommendedName>
</protein>
<comment type="caution">
    <text evidence="5">The sequence shown here is derived from an EMBL/GenBank/DDBJ whole genome shotgun (WGS) entry which is preliminary data.</text>
</comment>
<feature type="domain" description="Ubiquitin-like protease family profile" evidence="4">
    <location>
        <begin position="246"/>
        <end position="294"/>
    </location>
</feature>
<name>A0A2G2W0D0_CAPBA</name>
<sequence length="350" mass="40586">MARAKGKNANNVSNENLEKFARLNGNLLHFGKREFCVVTGLRFDKKSDFYSDFKDPNKLMSKYYPGIEKVKRSDFYTDFVANENIFKEDDLYEIVESGEYLNYDWDNECFRMLYKSNSHGLKMNSSSFTFGGFHLALQIWFYECCLNMDKAVAIQSESVMSPRILNRRTILNELRSTGIKFDEFNEDRNDSRSVDDLLQTSNESKTCEQIFNEPIKVKDELYRDMAFEMDDICRDREPEYIEKSMTDPLKYVIVRNIPQQAPQSNDCGMYACAFAEFISYGLLDISTNMFNATNHRMRYDALLWDYARKKQNDGAISESKVIGNVTSRLGGPKILGDVVSLVVTTNIRNR</sequence>
<reference evidence="6" key="2">
    <citation type="journal article" date="2017" name="J. Anim. Genet.">
        <title>Multiple reference genome sequences of hot pepper reveal the massive evolution of plant disease resistance genes by retroduplication.</title>
        <authorList>
            <person name="Kim S."/>
            <person name="Park J."/>
            <person name="Yeom S.-I."/>
            <person name="Kim Y.-M."/>
            <person name="Seo E."/>
            <person name="Kim K.-T."/>
            <person name="Kim M.-S."/>
            <person name="Lee J.M."/>
            <person name="Cheong K."/>
            <person name="Shin H.-S."/>
            <person name="Kim S.-B."/>
            <person name="Han K."/>
            <person name="Lee J."/>
            <person name="Park M."/>
            <person name="Lee H.-A."/>
            <person name="Lee H.-Y."/>
            <person name="Lee Y."/>
            <person name="Oh S."/>
            <person name="Lee J.H."/>
            <person name="Choi E."/>
            <person name="Choi E."/>
            <person name="Lee S.E."/>
            <person name="Jeon J."/>
            <person name="Kim H."/>
            <person name="Choi G."/>
            <person name="Song H."/>
            <person name="Lee J."/>
            <person name="Lee S.-C."/>
            <person name="Kwon J.-K."/>
            <person name="Lee H.-Y."/>
            <person name="Koo N."/>
            <person name="Hong Y."/>
            <person name="Kim R.W."/>
            <person name="Kang W.-H."/>
            <person name="Huh J.H."/>
            <person name="Kang B.-C."/>
            <person name="Yang T.-J."/>
            <person name="Lee Y.-H."/>
            <person name="Bennetzen J.L."/>
            <person name="Choi D."/>
        </authorList>
    </citation>
    <scope>NUCLEOTIDE SEQUENCE [LARGE SCALE GENOMIC DNA]</scope>
    <source>
        <strain evidence="6">cv. PBC81</strain>
    </source>
</reference>
<accession>A0A2G2W0D0</accession>
<comment type="similarity">
    <text evidence="1">Belongs to the peptidase C48 family.</text>
</comment>
<keyword evidence="2" id="KW-0645">Protease</keyword>
<dbReference type="AlphaFoldDB" id="A0A2G2W0D0"/>
<evidence type="ECO:0000256" key="2">
    <source>
        <dbReference type="ARBA" id="ARBA00022670"/>
    </source>
</evidence>
<evidence type="ECO:0000313" key="5">
    <source>
        <dbReference type="EMBL" id="PHT38685.1"/>
    </source>
</evidence>
<evidence type="ECO:0000259" key="4">
    <source>
        <dbReference type="Pfam" id="PF02902"/>
    </source>
</evidence>
<dbReference type="PANTHER" id="PTHR48449:SF1">
    <property type="entry name" value="DUF1985 DOMAIN-CONTAINING PROTEIN"/>
    <property type="match status" value="1"/>
</dbReference>
<dbReference type="OrthoDB" id="1930729at2759"/>
<dbReference type="Gene3D" id="3.40.395.10">
    <property type="entry name" value="Adenoviral Proteinase, Chain A"/>
    <property type="match status" value="1"/>
</dbReference>
<dbReference type="InterPro" id="IPR003653">
    <property type="entry name" value="Peptidase_C48_C"/>
</dbReference>
<evidence type="ECO:0000256" key="3">
    <source>
        <dbReference type="ARBA" id="ARBA00022801"/>
    </source>
</evidence>
<evidence type="ECO:0000313" key="6">
    <source>
        <dbReference type="Proteomes" id="UP000224567"/>
    </source>
</evidence>